<comment type="caution">
    <text evidence="2">The sequence shown here is derived from an EMBL/GenBank/DDBJ whole genome shotgun (WGS) entry which is preliminary data.</text>
</comment>
<evidence type="ECO:0000313" key="3">
    <source>
        <dbReference type="Proteomes" id="UP001606301"/>
    </source>
</evidence>
<keyword evidence="3" id="KW-1185">Reference proteome</keyword>
<reference evidence="2 3" key="1">
    <citation type="submission" date="2024-08" db="EMBL/GenBank/DDBJ databases">
        <authorList>
            <person name="Lu H."/>
        </authorList>
    </citation>
    <scope>NUCLEOTIDE SEQUENCE [LARGE SCALE GENOMIC DNA]</scope>
    <source>
        <strain evidence="2 3">LKC17W</strain>
    </source>
</reference>
<name>A0ABW7FQE6_9BURK</name>
<feature type="signal peptide" evidence="1">
    <location>
        <begin position="1"/>
        <end position="28"/>
    </location>
</feature>
<protein>
    <recommendedName>
        <fullName evidence="4">DUF3047 domain-containing protein</fullName>
    </recommendedName>
</protein>
<sequence length="224" mass="24408">MDRAHRPITLLRHMVACMLALLGSAAHAGCTPPQEPQGERLFMQNGAAFRAQLCWHPQGDVGAAGGRLAVTVWQGEQRVAQVSFPVDIEGTVRDIRFDRANYALSAQAASFGVLVDARLRGAGFDQYSTDLWLLVLDGGQLARVLVQNMAWEAWGTQCEPDCIDTSKTKSIVVIGAQKAPQGMSELRVRTRGWTTPYGKASQAAQRVDSATRYVFNGAVYEAKD</sequence>
<dbReference type="RefSeq" id="WP_394402338.1">
    <property type="nucleotide sequence ID" value="NZ_JBIGHW010000034.1"/>
</dbReference>
<evidence type="ECO:0008006" key="4">
    <source>
        <dbReference type="Google" id="ProtNLM"/>
    </source>
</evidence>
<evidence type="ECO:0000256" key="1">
    <source>
        <dbReference type="SAM" id="SignalP"/>
    </source>
</evidence>
<keyword evidence="1" id="KW-0732">Signal</keyword>
<accession>A0ABW7FQE6</accession>
<dbReference type="EMBL" id="JBIGHW010000034">
    <property type="protein sequence ID" value="MFG6443559.1"/>
    <property type="molecule type" value="Genomic_DNA"/>
</dbReference>
<gene>
    <name evidence="2" type="ORF">ACG0Z3_22985</name>
</gene>
<proteinExistence type="predicted"/>
<organism evidence="2 3">
    <name type="scientific">Pelomonas margarita</name>
    <dbReference type="NCBI Taxonomy" id="3299031"/>
    <lineage>
        <taxon>Bacteria</taxon>
        <taxon>Pseudomonadati</taxon>
        <taxon>Pseudomonadota</taxon>
        <taxon>Betaproteobacteria</taxon>
        <taxon>Burkholderiales</taxon>
        <taxon>Sphaerotilaceae</taxon>
        <taxon>Roseateles</taxon>
    </lineage>
</organism>
<dbReference type="Proteomes" id="UP001606301">
    <property type="component" value="Unassembled WGS sequence"/>
</dbReference>
<feature type="chain" id="PRO_5047503391" description="DUF3047 domain-containing protein" evidence="1">
    <location>
        <begin position="29"/>
        <end position="224"/>
    </location>
</feature>
<evidence type="ECO:0000313" key="2">
    <source>
        <dbReference type="EMBL" id="MFG6443559.1"/>
    </source>
</evidence>